<dbReference type="RefSeq" id="WP_142525432.1">
    <property type="nucleotide sequence ID" value="NZ_CABFUZ020000147.1"/>
</dbReference>
<keyword evidence="3" id="KW-1185">Reference proteome</keyword>
<sequence>MQRIFFLLASLALLGCHPPSPAGEYAGRWVEADQSTVEVRLVLRPDGKATMERLVRWPDGRSEADSWDAEYQVRGDQIRIGSEGKLYALFVREGESLLDPSHPIGGKPIRLLRQSGKAP</sequence>
<feature type="chain" id="PRO_5023044084" description="Lipoprotein" evidence="1">
    <location>
        <begin position="23"/>
        <end position="119"/>
    </location>
</feature>
<dbReference type="Proteomes" id="UP000381693">
    <property type="component" value="Unassembled WGS sequence"/>
</dbReference>
<evidence type="ECO:0000313" key="2">
    <source>
        <dbReference type="EMBL" id="VVM07129.1"/>
    </source>
</evidence>
<evidence type="ECO:0000256" key="1">
    <source>
        <dbReference type="SAM" id="SignalP"/>
    </source>
</evidence>
<keyword evidence="1" id="KW-0732">Signal</keyword>
<evidence type="ECO:0008006" key="4">
    <source>
        <dbReference type="Google" id="ProtNLM"/>
    </source>
</evidence>
<dbReference type="AlphaFoldDB" id="A0A5E6MM32"/>
<reference evidence="2" key="1">
    <citation type="submission" date="2019-09" db="EMBL/GenBank/DDBJ databases">
        <authorList>
            <person name="Cremers G."/>
        </authorList>
    </citation>
    <scope>NUCLEOTIDE SEQUENCE [LARGE SCALE GENOMIC DNA]</scope>
    <source>
        <strain evidence="2">3B</strain>
    </source>
</reference>
<gene>
    <name evidence="2" type="ORF">MAMC_01439</name>
</gene>
<evidence type="ECO:0000313" key="3">
    <source>
        <dbReference type="Proteomes" id="UP000381693"/>
    </source>
</evidence>
<organism evidence="2 3">
    <name type="scientific">Methylacidimicrobium cyclopophantes</name>
    <dbReference type="NCBI Taxonomy" id="1041766"/>
    <lineage>
        <taxon>Bacteria</taxon>
        <taxon>Pseudomonadati</taxon>
        <taxon>Verrucomicrobiota</taxon>
        <taxon>Methylacidimicrobium</taxon>
    </lineage>
</organism>
<feature type="signal peptide" evidence="1">
    <location>
        <begin position="1"/>
        <end position="22"/>
    </location>
</feature>
<proteinExistence type="predicted"/>
<accession>A0A5E6MM32</accession>
<protein>
    <recommendedName>
        <fullName evidence="4">Lipoprotein</fullName>
    </recommendedName>
</protein>
<name>A0A5E6MM32_9BACT</name>
<comment type="caution">
    <text evidence="2">The sequence shown here is derived from an EMBL/GenBank/DDBJ whole genome shotgun (WGS) entry which is preliminary data.</text>
</comment>
<dbReference type="PROSITE" id="PS51257">
    <property type="entry name" value="PROKAR_LIPOPROTEIN"/>
    <property type="match status" value="1"/>
</dbReference>
<dbReference type="OrthoDB" id="193850at2"/>
<dbReference type="EMBL" id="CABFUZ020000147">
    <property type="protein sequence ID" value="VVM07129.1"/>
    <property type="molecule type" value="Genomic_DNA"/>
</dbReference>